<comment type="caution">
    <text evidence="1">The sequence shown here is derived from an EMBL/GenBank/DDBJ whole genome shotgun (WGS) entry which is preliminary data.</text>
</comment>
<proteinExistence type="predicted"/>
<evidence type="ECO:0000313" key="2">
    <source>
        <dbReference type="Proteomes" id="UP000317410"/>
    </source>
</evidence>
<dbReference type="EMBL" id="BJNQ01000007">
    <property type="protein sequence ID" value="GEC75342.1"/>
    <property type="molecule type" value="Genomic_DNA"/>
</dbReference>
<gene>
    <name evidence="1" type="ORF">MLI01_14870</name>
</gene>
<organism evidence="1 2">
    <name type="scientific">Microbacterium maritypicum</name>
    <name type="common">Microbacterium liquefaciens</name>
    <dbReference type="NCBI Taxonomy" id="33918"/>
    <lineage>
        <taxon>Bacteria</taxon>
        <taxon>Bacillati</taxon>
        <taxon>Actinomycetota</taxon>
        <taxon>Actinomycetes</taxon>
        <taxon>Micrococcales</taxon>
        <taxon>Microbacteriaceae</taxon>
        <taxon>Microbacterium</taxon>
    </lineage>
</organism>
<evidence type="ECO:0000313" key="1">
    <source>
        <dbReference type="EMBL" id="GEC75342.1"/>
    </source>
</evidence>
<protein>
    <submittedName>
        <fullName evidence="1">Uncharacterized protein</fullName>
    </submittedName>
</protein>
<sequence>MHWDRLFEDLEGQLTAEWEAERAVLDAESERLRIARLDLRARLRTLCSAGADVTIGLVNGRRIPVSLQTLGADWVAVSTRGTGEERSAPAGFFLPLAAVTGITTDHGMILASLDEPPTADSPLRERMTLGFVLRDLARRRVPVHISTHVGDDVHGTIDRAASDHLDLAVHDPGEARLARAVHGFRIIPFTSLVAVRTPVDQVP</sequence>
<dbReference type="AlphaFoldDB" id="A0A4Y4B797"/>
<accession>A0A4Y4B797</accession>
<name>A0A4Y4B797_MICMQ</name>
<dbReference type="RefSeq" id="WP_055872962.1">
    <property type="nucleotide sequence ID" value="NZ_BJNQ01000007.1"/>
</dbReference>
<reference evidence="1 2" key="1">
    <citation type="submission" date="2019-06" db="EMBL/GenBank/DDBJ databases">
        <title>Whole genome shotgun sequence of Microbacterium liquefaciens NBRC 15037.</title>
        <authorList>
            <person name="Hosoyama A."/>
            <person name="Uohara A."/>
            <person name="Ohji S."/>
            <person name="Ichikawa N."/>
        </authorList>
    </citation>
    <scope>NUCLEOTIDE SEQUENCE [LARGE SCALE GENOMIC DNA]</scope>
    <source>
        <strain evidence="1 2">NBRC 15037</strain>
    </source>
</reference>
<dbReference type="Proteomes" id="UP000317410">
    <property type="component" value="Unassembled WGS sequence"/>
</dbReference>